<keyword evidence="3" id="KW-0574">Periplasm</keyword>
<dbReference type="InterPro" id="IPR008929">
    <property type="entry name" value="Chondroitin_lyas"/>
</dbReference>
<dbReference type="Pfam" id="PF16889">
    <property type="entry name" value="Hepar_II_III_N"/>
    <property type="match status" value="1"/>
</dbReference>
<protein>
    <recommendedName>
        <fullName evidence="9">Heparinase II/III N-terminus</fullName>
    </recommendedName>
</protein>
<organism evidence="7 8">
    <name type="scientific">Nibrella viscosa</name>
    <dbReference type="NCBI Taxonomy" id="1084524"/>
    <lineage>
        <taxon>Bacteria</taxon>
        <taxon>Pseudomonadati</taxon>
        <taxon>Bacteroidota</taxon>
        <taxon>Cytophagia</taxon>
        <taxon>Cytophagales</taxon>
        <taxon>Spirosomataceae</taxon>
        <taxon>Nibrella</taxon>
    </lineage>
</organism>
<feature type="domain" description="Heparin-sulfate lyase N-terminal" evidence="6">
    <location>
        <begin position="137"/>
        <end position="282"/>
    </location>
</feature>
<comment type="caution">
    <text evidence="7">The sequence shown here is derived from an EMBL/GenBank/DDBJ whole genome shotgun (WGS) entry which is preliminary data.</text>
</comment>
<evidence type="ECO:0000259" key="6">
    <source>
        <dbReference type="Pfam" id="PF16889"/>
    </source>
</evidence>
<evidence type="ECO:0000313" key="7">
    <source>
        <dbReference type="EMBL" id="GAA4406124.1"/>
    </source>
</evidence>
<dbReference type="InterPro" id="IPR012480">
    <property type="entry name" value="Hepar_II_III_C"/>
</dbReference>
<dbReference type="Pfam" id="PF07940">
    <property type="entry name" value="Hepar_II_III_C"/>
    <property type="match status" value="1"/>
</dbReference>
<gene>
    <name evidence="7" type="ORF">GCM10023187_25230</name>
</gene>
<dbReference type="PANTHER" id="PTHR39210:SF1">
    <property type="entry name" value="HEPARIN-SULFATE LYASE"/>
    <property type="match status" value="1"/>
</dbReference>
<feature type="domain" description="Heparinase II/III-like C-terminal" evidence="5">
    <location>
        <begin position="305"/>
        <end position="516"/>
    </location>
</feature>
<proteinExistence type="predicted"/>
<sequence length="526" mass="59058">MSRVSLIWHTVRYLKPRQLLYQVLNRLRPRPHLSIAPEPVIGYPVAAPAAGKPVALQDRTFTFLHQSVSFPEEIDWNYAAHGKLWTYNLNYFDYLNQPGLQPQQGLALIRDFIRQTNRLTAGLEPYPTSLRILNWIAFLSRHAIRDAAIHAHLYAQVALLRSRPEYHLGANHLLENGLALLTGAVYFRERSWLRAAIRLLQSQLTEQVLPDGGHYERSPMYHQLLLDRLLDAYVLLRGDNWHQTPELTAQLAGTTARMLGWLNAITFANGDIPYFNDAAPGIAPATRQLRQKAGQAGVIPLALPLRESGFRKINLGEIELVANAGAIGPDHQPGHAHADTFSFVLYVNNQPIIVDLGTSTYQIDQQRSLERSTAAHNTVDVAGRNSSEVWSGFRVARRARVSRPEESPHSLRVRHDGYARLGVLHERTWQVEPGRLLITDRLIATRRVGAAATGVARLHLHPDVAVTAHENYYRVGPVLINFGGDGLEETSVEPYEIADGFNRRRPAQCLRVSFRNLLTTTITVTG</sequence>
<dbReference type="EMBL" id="BAABHB010000004">
    <property type="protein sequence ID" value="GAA4406124.1"/>
    <property type="molecule type" value="Genomic_DNA"/>
</dbReference>
<dbReference type="RefSeq" id="WP_345267597.1">
    <property type="nucleotide sequence ID" value="NZ_BAABHB010000004.1"/>
</dbReference>
<dbReference type="InterPro" id="IPR031680">
    <property type="entry name" value="Hepar_II_III_N"/>
</dbReference>
<evidence type="ECO:0000256" key="2">
    <source>
        <dbReference type="ARBA" id="ARBA00022729"/>
    </source>
</evidence>
<evidence type="ECO:0008006" key="9">
    <source>
        <dbReference type="Google" id="ProtNLM"/>
    </source>
</evidence>
<dbReference type="Gene3D" id="2.70.98.70">
    <property type="match status" value="1"/>
</dbReference>
<dbReference type="Gene3D" id="1.50.10.100">
    <property type="entry name" value="Chondroitin AC/alginate lyase"/>
    <property type="match status" value="1"/>
</dbReference>
<keyword evidence="8" id="KW-1185">Reference proteome</keyword>
<dbReference type="SUPFAM" id="SSF48230">
    <property type="entry name" value="Chondroitin AC/alginate lyase"/>
    <property type="match status" value="1"/>
</dbReference>
<evidence type="ECO:0000259" key="5">
    <source>
        <dbReference type="Pfam" id="PF07940"/>
    </source>
</evidence>
<evidence type="ECO:0000313" key="8">
    <source>
        <dbReference type="Proteomes" id="UP001500936"/>
    </source>
</evidence>
<evidence type="ECO:0000256" key="3">
    <source>
        <dbReference type="ARBA" id="ARBA00022764"/>
    </source>
</evidence>
<comment type="subcellular location">
    <subcellularLocation>
        <location evidence="1">Periplasm</location>
    </subcellularLocation>
</comment>
<reference evidence="8" key="1">
    <citation type="journal article" date="2019" name="Int. J. Syst. Evol. Microbiol.">
        <title>The Global Catalogue of Microorganisms (GCM) 10K type strain sequencing project: providing services to taxonomists for standard genome sequencing and annotation.</title>
        <authorList>
            <consortium name="The Broad Institute Genomics Platform"/>
            <consortium name="The Broad Institute Genome Sequencing Center for Infectious Disease"/>
            <person name="Wu L."/>
            <person name="Ma J."/>
        </authorList>
    </citation>
    <scope>NUCLEOTIDE SEQUENCE [LARGE SCALE GENOMIC DNA]</scope>
    <source>
        <strain evidence="8">JCM 17925</strain>
    </source>
</reference>
<keyword evidence="2" id="KW-0732">Signal</keyword>
<evidence type="ECO:0000256" key="4">
    <source>
        <dbReference type="ARBA" id="ARBA00023239"/>
    </source>
</evidence>
<evidence type="ECO:0000256" key="1">
    <source>
        <dbReference type="ARBA" id="ARBA00004418"/>
    </source>
</evidence>
<keyword evidence="4" id="KW-0456">Lyase</keyword>
<accession>A0ABP8KGC6</accession>
<dbReference type="Proteomes" id="UP001500936">
    <property type="component" value="Unassembled WGS sequence"/>
</dbReference>
<name>A0ABP8KGC6_9BACT</name>
<dbReference type="PANTHER" id="PTHR39210">
    <property type="entry name" value="HEPARIN-SULFATE LYASE"/>
    <property type="match status" value="1"/>
</dbReference>